<evidence type="ECO:0000259" key="2">
    <source>
        <dbReference type="Pfam" id="PF07435"/>
    </source>
</evidence>
<feature type="domain" description="Regulatory protein YycH" evidence="2">
    <location>
        <begin position="4"/>
        <end position="426"/>
    </location>
</feature>
<protein>
    <submittedName>
        <fullName evidence="3">Two-component system activity regulator YycH</fullName>
    </submittedName>
</protein>
<comment type="caution">
    <text evidence="3">The sequence shown here is derived from an EMBL/GenBank/DDBJ whole genome shotgun (WGS) entry which is preliminary data.</text>
</comment>
<dbReference type="Proteomes" id="UP001275315">
    <property type="component" value="Unassembled WGS sequence"/>
</dbReference>
<evidence type="ECO:0000313" key="4">
    <source>
        <dbReference type="Proteomes" id="UP001275315"/>
    </source>
</evidence>
<dbReference type="Gene3D" id="3.10.450.310">
    <property type="match status" value="1"/>
</dbReference>
<feature type="transmembrane region" description="Helical" evidence="1">
    <location>
        <begin position="9"/>
        <end position="28"/>
    </location>
</feature>
<dbReference type="EMBL" id="JAWDIQ010000003">
    <property type="protein sequence ID" value="MDY0409910.1"/>
    <property type="molecule type" value="Genomic_DNA"/>
</dbReference>
<evidence type="ECO:0000256" key="1">
    <source>
        <dbReference type="SAM" id="Phobius"/>
    </source>
</evidence>
<organism evidence="3 4">
    <name type="scientific">Paracerasibacillus soli</name>
    <dbReference type="NCBI Taxonomy" id="480284"/>
    <lineage>
        <taxon>Bacteria</taxon>
        <taxon>Bacillati</taxon>
        <taxon>Bacillota</taxon>
        <taxon>Bacilli</taxon>
        <taxon>Bacillales</taxon>
        <taxon>Bacillaceae</taxon>
        <taxon>Paracerasibacillus</taxon>
    </lineage>
</organism>
<keyword evidence="1" id="KW-0472">Membrane</keyword>
<keyword evidence="1" id="KW-1133">Transmembrane helix</keyword>
<sequence length="437" mass="51164">MKIEVVKTYILVVLVAISLILTFTIWTYKPNFDAIIDPKDKYINEEEFHLDGEVQTKKDIITPESIIFQNAGKYFGFINPNEQNKLYEDMQTWAIYDFKLDESHRIPDDNFQVELRFPDTLPMEVLPSVFSFNEEPESLPSWSFRRVMITFNDSKSIMYFHFLSIDGQRQATATVNNVTKYDLLKSYATNIDDFEEYTVFEDAKTPIFIPKHEKDAVRRSFTINMMNPKKLVNAMFYDPSLVSRNLSNEDIAYYTDGKRQMLVSPDRRYMEFTDPIQEDEIGLLRPLDVIDKSLANINEHKGWTNIYKLDELDMQKNRIKYLMYYAGYPVFNTSLTAIEQVWQGQSLFQYKRPLFKLNNSIVGEPVTLPSGQKVKQYLKGRTKYKLDQIEDIRIGYGVSYEDNASYIMILDPAWFIKYNGNWIAINPDETADSRGVS</sequence>
<dbReference type="RefSeq" id="WP_320380770.1">
    <property type="nucleotide sequence ID" value="NZ_JAWDIQ010000003.1"/>
</dbReference>
<dbReference type="InterPro" id="IPR009996">
    <property type="entry name" value="YycH"/>
</dbReference>
<gene>
    <name evidence="3" type="primary">yycH</name>
    <name evidence="3" type="ORF">RWD45_16640</name>
</gene>
<dbReference type="Gene3D" id="3.30.310.160">
    <property type="entry name" value="YycH protein, domain 2"/>
    <property type="match status" value="1"/>
</dbReference>
<reference evidence="3 4" key="1">
    <citation type="submission" date="2023-10" db="EMBL/GenBank/DDBJ databases">
        <title>Virgibacillus soli CC-YMP-6 genome.</title>
        <authorList>
            <person name="Miliotis G."/>
            <person name="Sengupta P."/>
            <person name="Hameed A."/>
            <person name="Chuvochina M."/>
            <person name="Mcdonagh F."/>
            <person name="Simpson A.C."/>
            <person name="Singh N.K."/>
            <person name="Rekha P.D."/>
            <person name="Raman K."/>
            <person name="Hugenholtz P."/>
            <person name="Venkateswaran K."/>
        </authorList>
    </citation>
    <scope>NUCLEOTIDE SEQUENCE [LARGE SCALE GENOMIC DNA]</scope>
    <source>
        <strain evidence="3 4">CC-YMP-6</strain>
    </source>
</reference>
<keyword evidence="4" id="KW-1185">Reference proteome</keyword>
<name>A0ABU5CUJ8_9BACI</name>
<dbReference type="Pfam" id="PF07435">
    <property type="entry name" value="YycH"/>
    <property type="match status" value="1"/>
</dbReference>
<evidence type="ECO:0000313" key="3">
    <source>
        <dbReference type="EMBL" id="MDY0409910.1"/>
    </source>
</evidence>
<accession>A0ABU5CUJ8</accession>
<proteinExistence type="predicted"/>
<dbReference type="CDD" id="cd15787">
    <property type="entry name" value="YycH_N"/>
    <property type="match status" value="1"/>
</dbReference>
<dbReference type="InterPro" id="IPR042274">
    <property type="entry name" value="YycH/YycI_2"/>
</dbReference>
<keyword evidence="1" id="KW-0812">Transmembrane</keyword>